<gene>
    <name evidence="4" type="ORF">FEF65_05035</name>
</gene>
<protein>
    <submittedName>
        <fullName evidence="4">GNAT family N-acetyltransferase</fullName>
    </submittedName>
</protein>
<keyword evidence="2" id="KW-0012">Acyltransferase</keyword>
<dbReference type="Gene3D" id="3.90.70.10">
    <property type="entry name" value="Cysteine proteinases"/>
    <property type="match status" value="1"/>
</dbReference>
<sequence>MIRPALAADLPALITIEKRCFDADRISERSFHHLLTRANALTLIEEKRGTIRGYVMLLFHRNTSITRMYSLAVDPLWRGKGIAHALIAAAEAKALDRGMVSMRLEVRVDNSGAQALYRKLGYRPFATVSQYYEDDADALRLEKELAPHLSAKKSPVPFYAQTLEFTCGPACLMMAMKALSPKMKLNRTLELRLWREATSIFMTSGHGGCSPYGLALSARQRGYQVTLYVRRDPEMFVDSVRNDEKREVIRLVQKDFIQEIGRSDIQVRERAITIAEMEKRFRAGAIPIVLVSSYRLTGDKSPHWVVITGFDEHFIYINEPFVDRDDGETETTCIGIPISRSEFERMTRYGKNRQYAAVLLKRMESTS</sequence>
<evidence type="ECO:0000259" key="3">
    <source>
        <dbReference type="PROSITE" id="PS51186"/>
    </source>
</evidence>
<proteinExistence type="predicted"/>
<keyword evidence="5" id="KW-1185">Reference proteome</keyword>
<comment type="caution">
    <text evidence="4">The sequence shown here is derived from an EMBL/GenBank/DDBJ whole genome shotgun (WGS) entry which is preliminary data.</text>
</comment>
<name>A0A5R9GU77_9PROT</name>
<keyword evidence="1 4" id="KW-0808">Transferase</keyword>
<dbReference type="InterPro" id="IPR050680">
    <property type="entry name" value="YpeA/RimI_acetyltransf"/>
</dbReference>
<organism evidence="4 5">
    <name type="scientific">Mariprofundus erugo</name>
    <dbReference type="NCBI Taxonomy" id="2528639"/>
    <lineage>
        <taxon>Bacteria</taxon>
        <taxon>Pseudomonadati</taxon>
        <taxon>Pseudomonadota</taxon>
        <taxon>Candidatius Mariprofundia</taxon>
        <taxon>Mariprofundales</taxon>
        <taxon>Mariprofundaceae</taxon>
        <taxon>Mariprofundus</taxon>
    </lineage>
</organism>
<dbReference type="InterPro" id="IPR021770">
    <property type="entry name" value="DUF3335"/>
</dbReference>
<dbReference type="EMBL" id="VBRY01000004">
    <property type="protein sequence ID" value="TLS67817.1"/>
    <property type="molecule type" value="Genomic_DNA"/>
</dbReference>
<evidence type="ECO:0000256" key="2">
    <source>
        <dbReference type="ARBA" id="ARBA00023315"/>
    </source>
</evidence>
<dbReference type="RefSeq" id="WP_138238713.1">
    <property type="nucleotide sequence ID" value="NZ_VBRY01000004.1"/>
</dbReference>
<dbReference type="PROSITE" id="PS51186">
    <property type="entry name" value="GNAT"/>
    <property type="match status" value="1"/>
</dbReference>
<dbReference type="InterPro" id="IPR000182">
    <property type="entry name" value="GNAT_dom"/>
</dbReference>
<dbReference type="Proteomes" id="UP000306585">
    <property type="component" value="Unassembled WGS sequence"/>
</dbReference>
<evidence type="ECO:0000256" key="1">
    <source>
        <dbReference type="ARBA" id="ARBA00022679"/>
    </source>
</evidence>
<dbReference type="GO" id="GO:0016747">
    <property type="term" value="F:acyltransferase activity, transferring groups other than amino-acyl groups"/>
    <property type="evidence" value="ECO:0007669"/>
    <property type="project" value="InterPro"/>
</dbReference>
<evidence type="ECO:0000313" key="5">
    <source>
        <dbReference type="Proteomes" id="UP000306585"/>
    </source>
</evidence>
<dbReference type="PANTHER" id="PTHR43420">
    <property type="entry name" value="ACETYLTRANSFERASE"/>
    <property type="match status" value="1"/>
</dbReference>
<accession>A0A5R9GU77</accession>
<feature type="domain" description="N-acetyltransferase" evidence="3">
    <location>
        <begin position="1"/>
        <end position="146"/>
    </location>
</feature>
<dbReference type="SUPFAM" id="SSF55729">
    <property type="entry name" value="Acyl-CoA N-acyltransferases (Nat)"/>
    <property type="match status" value="1"/>
</dbReference>
<evidence type="ECO:0000313" key="4">
    <source>
        <dbReference type="EMBL" id="TLS67817.1"/>
    </source>
</evidence>
<dbReference type="Pfam" id="PF11814">
    <property type="entry name" value="DUF3335"/>
    <property type="match status" value="1"/>
</dbReference>
<dbReference type="PANTHER" id="PTHR43420:SF12">
    <property type="entry name" value="N-ACETYLTRANSFERASE DOMAIN-CONTAINING PROTEIN"/>
    <property type="match status" value="1"/>
</dbReference>
<dbReference type="Gene3D" id="3.40.630.30">
    <property type="match status" value="1"/>
</dbReference>
<reference evidence="4 5" key="1">
    <citation type="journal article" date="2019" name="Appl. Environ. Microbiol.">
        <title>Environmental Evidence and Genomic Insight of Iron-oxidizing Bacteria Preference Towards More Corrosion Resistant Stainless Steel at Higher Salinities.</title>
        <authorList>
            <person name="Garrison C.E."/>
            <person name="Price K.A."/>
            <person name="Field E.K."/>
        </authorList>
    </citation>
    <scope>NUCLEOTIDE SEQUENCE [LARGE SCALE GENOMIC DNA]</scope>
    <source>
        <strain evidence="4 5">P3</strain>
    </source>
</reference>
<dbReference type="AlphaFoldDB" id="A0A5R9GU77"/>
<dbReference type="InterPro" id="IPR016181">
    <property type="entry name" value="Acyl_CoA_acyltransferase"/>
</dbReference>
<dbReference type="Pfam" id="PF00583">
    <property type="entry name" value="Acetyltransf_1"/>
    <property type="match status" value="1"/>
</dbReference>